<dbReference type="HAMAP" id="MF_00503">
    <property type="entry name" value="Ribosomal_bL9"/>
    <property type="match status" value="1"/>
</dbReference>
<comment type="similarity">
    <text evidence="1 7">Belongs to the bacterial ribosomal protein bL9 family.</text>
</comment>
<dbReference type="PANTHER" id="PTHR21368">
    <property type="entry name" value="50S RIBOSOMAL PROTEIN L9"/>
    <property type="match status" value="1"/>
</dbReference>
<evidence type="ECO:0000256" key="4">
    <source>
        <dbReference type="ARBA" id="ARBA00022980"/>
    </source>
</evidence>
<accession>A0ABP9UDQ6</accession>
<evidence type="ECO:0000256" key="2">
    <source>
        <dbReference type="ARBA" id="ARBA00022730"/>
    </source>
</evidence>
<gene>
    <name evidence="7 10" type="primary">rplI</name>
    <name evidence="10" type="ORF">UREOM_5650</name>
</gene>
<protein>
    <recommendedName>
        <fullName evidence="6 7">Large ribosomal subunit protein bL9</fullName>
    </recommendedName>
</protein>
<evidence type="ECO:0000313" key="11">
    <source>
        <dbReference type="Proteomes" id="UP001449582"/>
    </source>
</evidence>
<dbReference type="NCBIfam" id="TIGR00158">
    <property type="entry name" value="L9"/>
    <property type="match status" value="1"/>
</dbReference>
<dbReference type="RefSeq" id="WP_353290015.1">
    <property type="nucleotide sequence ID" value="NZ_BAABQM010000004.1"/>
</dbReference>
<dbReference type="Gene3D" id="3.10.430.100">
    <property type="entry name" value="Ribosomal protein L9, C-terminal domain"/>
    <property type="match status" value="1"/>
</dbReference>
<dbReference type="EMBL" id="BAABQM010000004">
    <property type="protein sequence ID" value="GAA5414854.1"/>
    <property type="molecule type" value="Genomic_DNA"/>
</dbReference>
<proteinExistence type="inferred from homology"/>
<dbReference type="InterPro" id="IPR020594">
    <property type="entry name" value="Ribosomal_bL9_bac/chp"/>
</dbReference>
<organism evidence="10 11">
    <name type="scientific">Ureaplasma ceti</name>
    <dbReference type="NCBI Taxonomy" id="3119530"/>
    <lineage>
        <taxon>Bacteria</taxon>
        <taxon>Bacillati</taxon>
        <taxon>Mycoplasmatota</taxon>
        <taxon>Mycoplasmoidales</taxon>
        <taxon>Mycoplasmoidaceae</taxon>
        <taxon>Ureaplasma</taxon>
    </lineage>
</organism>
<sequence length="146" mass="16730">MKVILLEDVKNLGKKNDIVEVSDGYAKNFLIRNKLAEGVDSQTMNERSNRLDKLQYEEELRIADAKMLKEKLESMVLKFKLKANHGNAFGHISNKAILDEINKKEKLVDKHMLASAYKLTLGPDKVRVNIYKDVYAIIPVEVKEVE</sequence>
<keyword evidence="11" id="KW-1185">Reference proteome</keyword>
<keyword evidence="5 7" id="KW-0687">Ribonucleoprotein</keyword>
<dbReference type="Proteomes" id="UP001449582">
    <property type="component" value="Unassembled WGS sequence"/>
</dbReference>
<keyword evidence="2 7" id="KW-0699">rRNA-binding</keyword>
<reference evidence="10" key="1">
    <citation type="submission" date="2024-02" db="EMBL/GenBank/DDBJ databases">
        <title>Draft genome sequence of new strains in genus Ureaplasma.</title>
        <authorList>
            <person name="Nakajima Y."/>
            <person name="Segawa T."/>
        </authorList>
    </citation>
    <scope>NUCLEOTIDE SEQUENCE [LARGE SCALE GENOMIC DNA]</scope>
    <source>
        <strain evidence="10">OM1</strain>
    </source>
</reference>
<evidence type="ECO:0000256" key="1">
    <source>
        <dbReference type="ARBA" id="ARBA00010605"/>
    </source>
</evidence>
<dbReference type="SUPFAM" id="SSF55653">
    <property type="entry name" value="Ribosomal protein L9 C-domain"/>
    <property type="match status" value="1"/>
</dbReference>
<evidence type="ECO:0000256" key="7">
    <source>
        <dbReference type="HAMAP-Rule" id="MF_00503"/>
    </source>
</evidence>
<evidence type="ECO:0000259" key="8">
    <source>
        <dbReference type="Pfam" id="PF01281"/>
    </source>
</evidence>
<feature type="domain" description="Large ribosomal subunit protein bL9 C-terminal" evidence="9">
    <location>
        <begin position="63"/>
        <end position="143"/>
    </location>
</feature>
<dbReference type="Gene3D" id="3.40.5.10">
    <property type="entry name" value="Ribosomal protein L9, N-terminal domain"/>
    <property type="match status" value="1"/>
</dbReference>
<evidence type="ECO:0000259" key="9">
    <source>
        <dbReference type="Pfam" id="PF03948"/>
    </source>
</evidence>
<comment type="caution">
    <text evidence="10">The sequence shown here is derived from an EMBL/GenBank/DDBJ whole genome shotgun (WGS) entry which is preliminary data.</text>
</comment>
<evidence type="ECO:0000313" key="10">
    <source>
        <dbReference type="EMBL" id="GAA5414854.1"/>
    </source>
</evidence>
<dbReference type="InterPro" id="IPR000244">
    <property type="entry name" value="Ribosomal_bL9"/>
</dbReference>
<comment type="function">
    <text evidence="7">Binds to the 23S rRNA.</text>
</comment>
<dbReference type="GO" id="GO:0005840">
    <property type="term" value="C:ribosome"/>
    <property type="evidence" value="ECO:0007669"/>
    <property type="project" value="UniProtKB-KW"/>
</dbReference>
<dbReference type="Pfam" id="PF01281">
    <property type="entry name" value="Ribosomal_L9_N"/>
    <property type="match status" value="1"/>
</dbReference>
<keyword evidence="3 7" id="KW-0694">RNA-binding</keyword>
<dbReference type="InterPro" id="IPR009027">
    <property type="entry name" value="Ribosomal_bL9/RNase_H1_N"/>
</dbReference>
<dbReference type="InterPro" id="IPR036791">
    <property type="entry name" value="Ribosomal_bL9_C_sf"/>
</dbReference>
<name>A0ABP9UDQ6_9BACT</name>
<feature type="domain" description="Ribosomal protein L9" evidence="8">
    <location>
        <begin position="1"/>
        <end position="46"/>
    </location>
</feature>
<dbReference type="InterPro" id="IPR036935">
    <property type="entry name" value="Ribosomal_bL9_N_sf"/>
</dbReference>
<dbReference type="InterPro" id="IPR020070">
    <property type="entry name" value="Ribosomal_bL9_N"/>
</dbReference>
<evidence type="ECO:0000256" key="3">
    <source>
        <dbReference type="ARBA" id="ARBA00022884"/>
    </source>
</evidence>
<dbReference type="Pfam" id="PF03948">
    <property type="entry name" value="Ribosomal_L9_C"/>
    <property type="match status" value="1"/>
</dbReference>
<evidence type="ECO:0000256" key="6">
    <source>
        <dbReference type="ARBA" id="ARBA00035292"/>
    </source>
</evidence>
<evidence type="ECO:0000256" key="5">
    <source>
        <dbReference type="ARBA" id="ARBA00023274"/>
    </source>
</evidence>
<dbReference type="InterPro" id="IPR020069">
    <property type="entry name" value="Ribosomal_bL9_C"/>
</dbReference>
<dbReference type="SUPFAM" id="SSF55658">
    <property type="entry name" value="L9 N-domain-like"/>
    <property type="match status" value="1"/>
</dbReference>
<keyword evidence="4 7" id="KW-0689">Ribosomal protein</keyword>